<sequence>MFTADEPHKIWHGQALVELRRRSQRDGKGGLREESEHRRCDGLPYWI</sequence>
<organism evidence="1 2">
    <name type="scientific">Teladorsagia circumcincta</name>
    <name type="common">Brown stomach worm</name>
    <name type="synonym">Ostertagia circumcincta</name>
    <dbReference type="NCBI Taxonomy" id="45464"/>
    <lineage>
        <taxon>Eukaryota</taxon>
        <taxon>Metazoa</taxon>
        <taxon>Ecdysozoa</taxon>
        <taxon>Nematoda</taxon>
        <taxon>Chromadorea</taxon>
        <taxon>Rhabditida</taxon>
        <taxon>Rhabditina</taxon>
        <taxon>Rhabditomorpha</taxon>
        <taxon>Strongyloidea</taxon>
        <taxon>Trichostrongylidae</taxon>
        <taxon>Teladorsagia</taxon>
    </lineage>
</organism>
<dbReference type="EMBL" id="KZ424153">
    <property type="protein sequence ID" value="PIO52884.1"/>
    <property type="molecule type" value="Genomic_DNA"/>
</dbReference>
<proteinExistence type="predicted"/>
<evidence type="ECO:0000313" key="1">
    <source>
        <dbReference type="EMBL" id="PIO52884.1"/>
    </source>
</evidence>
<name>A0A2G9T4J1_TELCI</name>
<accession>A0A2G9T4J1</accession>
<keyword evidence="2" id="KW-1185">Reference proteome</keyword>
<gene>
    <name evidence="1" type="ORF">TELCIR_25803</name>
</gene>
<reference evidence="1 2" key="1">
    <citation type="submission" date="2015-09" db="EMBL/GenBank/DDBJ databases">
        <title>Draft genome of the parasitic nematode Teladorsagia circumcincta isolate WARC Sus (inbred).</title>
        <authorList>
            <person name="Mitreva M."/>
        </authorList>
    </citation>
    <scope>NUCLEOTIDE SEQUENCE [LARGE SCALE GENOMIC DNA]</scope>
    <source>
        <strain evidence="1 2">S</strain>
    </source>
</reference>
<dbReference type="Proteomes" id="UP000230423">
    <property type="component" value="Unassembled WGS sequence"/>
</dbReference>
<dbReference type="AlphaFoldDB" id="A0A2G9T4J1"/>
<evidence type="ECO:0000313" key="2">
    <source>
        <dbReference type="Proteomes" id="UP000230423"/>
    </source>
</evidence>
<protein>
    <submittedName>
        <fullName evidence="1">Uncharacterized protein</fullName>
    </submittedName>
</protein>